<organism evidence="9 10">
    <name type="scientific">Pichia inconspicua</name>
    <dbReference type="NCBI Taxonomy" id="52247"/>
    <lineage>
        <taxon>Eukaryota</taxon>
        <taxon>Fungi</taxon>
        <taxon>Dikarya</taxon>
        <taxon>Ascomycota</taxon>
        <taxon>Saccharomycotina</taxon>
        <taxon>Pichiomycetes</taxon>
        <taxon>Pichiales</taxon>
        <taxon>Pichiaceae</taxon>
        <taxon>Pichia</taxon>
    </lineage>
</organism>
<comment type="caution">
    <text evidence="9">The sequence shown here is derived from an EMBL/GenBank/DDBJ whole genome shotgun (WGS) entry which is preliminary data.</text>
</comment>
<dbReference type="AlphaFoldDB" id="A0A4T0WXC1"/>
<evidence type="ECO:0000256" key="2">
    <source>
        <dbReference type="ARBA" id="ARBA00008473"/>
    </source>
</evidence>
<keyword evidence="10" id="KW-1185">Reference proteome</keyword>
<dbReference type="Proteomes" id="UP000307173">
    <property type="component" value="Unassembled WGS sequence"/>
</dbReference>
<dbReference type="PANTHER" id="PTHR21094:SF2">
    <property type="entry name" value="GOLGI SNAP RECEPTOR COMPLEX MEMBER 1"/>
    <property type="match status" value="1"/>
</dbReference>
<dbReference type="GO" id="GO:0031201">
    <property type="term" value="C:SNARE complex"/>
    <property type="evidence" value="ECO:0007669"/>
    <property type="project" value="TreeGrafter"/>
</dbReference>
<keyword evidence="7" id="KW-0333">Golgi apparatus</keyword>
<comment type="similarity">
    <text evidence="2">Belongs to the GOSR1 family.</text>
</comment>
<accession>A0A4T0WXC1</accession>
<proteinExistence type="inferred from homology"/>
<dbReference type="GO" id="GO:0005484">
    <property type="term" value="F:SNAP receptor activity"/>
    <property type="evidence" value="ECO:0007669"/>
    <property type="project" value="TreeGrafter"/>
</dbReference>
<dbReference type="OrthoDB" id="422156at2759"/>
<comment type="subcellular location">
    <subcellularLocation>
        <location evidence="1">Golgi apparatus membrane</location>
        <topology evidence="1">Single-pass type IV membrane protein</topology>
    </subcellularLocation>
</comment>
<sequence>MHKTYSFLAENYNFSNFKLSSDSISFIAYLDSNHYLQLKIKIHPIYNIETIYFLPFEINNETITPILQDEKLNILFQKRYTNLIKSNITALIQPQSKLKSPISVFALDSSGYFYIHPCQNSNFKYSKFDLLQLQLATLDTEQFDSLKSTIESQLSDFKSQINEAATSFPAKQTQLNRFRAELQQHQTDSLNLFTKVANERHRSQLFTHTSDTISESQQQSSQLQNDAYFLDERARVENSHAILDAWITQAAATRDEIFRQNGVLDRVGGTLDASLQRIPALNSLLNRISDRRRPAVSKQIKSAAVAAGTSLDCHASSPFVTAAATKIQDIINTTEELPSLDIPAKLNHVIAKHILLLVESSKEENSPNIHELLTLLDISLALDDNNEQKQPNTAVNVLVHICSLLPTDTLITSFLPAFLVSTDRMNLLTQHNTLRGKVKPGSRLIVLHNLIAPRLAIRDNESAQLILGKFRTFILNAFLVSDKLNRSHDWHSRPLTLSTGPIPNPLNITIANLSDIHHLSTLELFVKDMQGRVLAPSRSRTHSPRYIPLITKTNKLDLWTAPAAEAMDDTDFAAMSILQIKIFLEFILAVNGGTLSIPPAQRSKSRDISSIYMSPACVRKANYVLNQVTNYFKLASSADPAVPNPRITETLVNVHERAFNAMKASAFTHPPLPALASFRRTTRVIETVQSPNISAPRYPHKLGTPGISKAWRIPTTMNGYHVKRFVDIAERTSGNTDKHDDKNVETSRQQWKHYRATRELSWFELCT</sequence>
<protein>
    <submittedName>
        <fullName evidence="9">Uncharacterized protein</fullName>
    </submittedName>
</protein>
<evidence type="ECO:0000256" key="1">
    <source>
        <dbReference type="ARBA" id="ARBA00004409"/>
    </source>
</evidence>
<keyword evidence="5" id="KW-0653">Protein transport</keyword>
<keyword evidence="8" id="KW-0472">Membrane</keyword>
<dbReference type="STRING" id="52247.A0A4T0WXC1"/>
<dbReference type="EMBL" id="SELW01000641">
    <property type="protein sequence ID" value="TID16717.1"/>
    <property type="molecule type" value="Genomic_DNA"/>
</dbReference>
<gene>
    <name evidence="9" type="ORF">CANINC_004169</name>
</gene>
<dbReference type="InterPro" id="IPR023601">
    <property type="entry name" value="Golgi_SNAP_su1"/>
</dbReference>
<keyword evidence="6" id="KW-1133">Transmembrane helix</keyword>
<dbReference type="GO" id="GO:0006906">
    <property type="term" value="P:vesicle fusion"/>
    <property type="evidence" value="ECO:0007669"/>
    <property type="project" value="TreeGrafter"/>
</dbReference>
<dbReference type="GO" id="GO:0005797">
    <property type="term" value="C:Golgi medial cisterna"/>
    <property type="evidence" value="ECO:0007669"/>
    <property type="project" value="TreeGrafter"/>
</dbReference>
<evidence type="ECO:0000313" key="10">
    <source>
        <dbReference type="Proteomes" id="UP000307173"/>
    </source>
</evidence>
<dbReference type="GO" id="GO:0005801">
    <property type="term" value="C:cis-Golgi network"/>
    <property type="evidence" value="ECO:0007669"/>
    <property type="project" value="InterPro"/>
</dbReference>
<dbReference type="GO" id="GO:0000139">
    <property type="term" value="C:Golgi membrane"/>
    <property type="evidence" value="ECO:0007669"/>
    <property type="project" value="UniProtKB-SubCell"/>
</dbReference>
<dbReference type="GO" id="GO:0015031">
    <property type="term" value="P:protein transport"/>
    <property type="evidence" value="ECO:0007669"/>
    <property type="project" value="UniProtKB-KW"/>
</dbReference>
<keyword evidence="3" id="KW-0813">Transport</keyword>
<keyword evidence="4" id="KW-0812">Transmembrane</keyword>
<name>A0A4T0WXC1_9ASCO</name>
<evidence type="ECO:0000256" key="3">
    <source>
        <dbReference type="ARBA" id="ARBA00022448"/>
    </source>
</evidence>
<reference evidence="9 10" key="1">
    <citation type="journal article" date="2019" name="Front. Genet.">
        <title>Whole-Genome Sequencing of the Opportunistic Yeast Pathogen Candida inconspicua Uncovers Its Hybrid Origin.</title>
        <authorList>
            <person name="Mixao V."/>
            <person name="Hansen A.P."/>
            <person name="Saus E."/>
            <person name="Boekhout T."/>
            <person name="Lass-Florl C."/>
            <person name="Gabaldon T."/>
        </authorList>
    </citation>
    <scope>NUCLEOTIDE SEQUENCE [LARGE SCALE GENOMIC DNA]</scope>
    <source>
        <strain evidence="9 10">CBS 180</strain>
    </source>
</reference>
<evidence type="ECO:0000313" key="9">
    <source>
        <dbReference type="EMBL" id="TID16717.1"/>
    </source>
</evidence>
<dbReference type="Pfam" id="PF12352">
    <property type="entry name" value="V-SNARE_C"/>
    <property type="match status" value="1"/>
</dbReference>
<evidence type="ECO:0000256" key="5">
    <source>
        <dbReference type="ARBA" id="ARBA00022927"/>
    </source>
</evidence>
<evidence type="ECO:0000256" key="7">
    <source>
        <dbReference type="ARBA" id="ARBA00023034"/>
    </source>
</evidence>
<dbReference type="GO" id="GO:0048219">
    <property type="term" value="P:inter-Golgi cisterna vesicle-mediated transport"/>
    <property type="evidence" value="ECO:0007669"/>
    <property type="project" value="TreeGrafter"/>
</dbReference>
<evidence type="ECO:0000256" key="8">
    <source>
        <dbReference type="ARBA" id="ARBA00023136"/>
    </source>
</evidence>
<dbReference type="GO" id="GO:0006888">
    <property type="term" value="P:endoplasmic reticulum to Golgi vesicle-mediated transport"/>
    <property type="evidence" value="ECO:0007669"/>
    <property type="project" value="InterPro"/>
</dbReference>
<evidence type="ECO:0000256" key="6">
    <source>
        <dbReference type="ARBA" id="ARBA00022989"/>
    </source>
</evidence>
<dbReference type="PANTHER" id="PTHR21094">
    <property type="entry name" value="GOS-28 SNARE- RELATED"/>
    <property type="match status" value="1"/>
</dbReference>
<evidence type="ECO:0000256" key="4">
    <source>
        <dbReference type="ARBA" id="ARBA00022692"/>
    </source>
</evidence>